<evidence type="ECO:0000256" key="2">
    <source>
        <dbReference type="ARBA" id="ARBA00023015"/>
    </source>
</evidence>
<dbReference type="Pfam" id="PF00126">
    <property type="entry name" value="HTH_1"/>
    <property type="match status" value="1"/>
</dbReference>
<keyword evidence="4" id="KW-0804">Transcription</keyword>
<gene>
    <name evidence="6" type="ORF">SAMN06265373_10686</name>
</gene>
<evidence type="ECO:0000313" key="6">
    <source>
        <dbReference type="EMBL" id="SMP28764.1"/>
    </source>
</evidence>
<proteinExistence type="inferred from homology"/>
<organism evidence="6 7">
    <name type="scientific">Shimia sagamensis</name>
    <dbReference type="NCBI Taxonomy" id="1566352"/>
    <lineage>
        <taxon>Bacteria</taxon>
        <taxon>Pseudomonadati</taxon>
        <taxon>Pseudomonadota</taxon>
        <taxon>Alphaproteobacteria</taxon>
        <taxon>Rhodobacterales</taxon>
        <taxon>Roseobacteraceae</taxon>
    </lineage>
</organism>
<comment type="caution">
    <text evidence="6">The sequence shown here is derived from an EMBL/GenBank/DDBJ whole genome shotgun (WGS) entry which is preliminary data.</text>
</comment>
<comment type="similarity">
    <text evidence="1">Belongs to the LysR transcriptional regulatory family.</text>
</comment>
<dbReference type="SUPFAM" id="SSF46785">
    <property type="entry name" value="Winged helix' DNA-binding domain"/>
    <property type="match status" value="1"/>
</dbReference>
<accession>A0ABY1P9G3</accession>
<dbReference type="InterPro" id="IPR036388">
    <property type="entry name" value="WH-like_DNA-bd_sf"/>
</dbReference>
<name>A0ABY1P9G3_9RHOB</name>
<evidence type="ECO:0000313" key="7">
    <source>
        <dbReference type="Proteomes" id="UP001157961"/>
    </source>
</evidence>
<evidence type="ECO:0000256" key="4">
    <source>
        <dbReference type="ARBA" id="ARBA00023163"/>
    </source>
</evidence>
<keyword evidence="7" id="KW-1185">Reference proteome</keyword>
<dbReference type="Pfam" id="PF03466">
    <property type="entry name" value="LysR_substrate"/>
    <property type="match status" value="1"/>
</dbReference>
<evidence type="ECO:0000256" key="3">
    <source>
        <dbReference type="ARBA" id="ARBA00023125"/>
    </source>
</evidence>
<dbReference type="PANTHER" id="PTHR30537">
    <property type="entry name" value="HTH-TYPE TRANSCRIPTIONAL REGULATOR"/>
    <property type="match status" value="1"/>
</dbReference>
<keyword evidence="2" id="KW-0805">Transcription regulation</keyword>
<dbReference type="Gene3D" id="1.10.10.10">
    <property type="entry name" value="Winged helix-like DNA-binding domain superfamily/Winged helix DNA-binding domain"/>
    <property type="match status" value="1"/>
</dbReference>
<protein>
    <submittedName>
        <fullName evidence="6">Transcriptional regulator, LysR family</fullName>
    </submittedName>
</protein>
<keyword evidence="3" id="KW-0238">DNA-binding</keyword>
<dbReference type="PROSITE" id="PS50931">
    <property type="entry name" value="HTH_LYSR"/>
    <property type="match status" value="1"/>
</dbReference>
<dbReference type="Gene3D" id="3.40.190.290">
    <property type="match status" value="1"/>
</dbReference>
<dbReference type="SUPFAM" id="SSF53850">
    <property type="entry name" value="Periplasmic binding protein-like II"/>
    <property type="match status" value="1"/>
</dbReference>
<dbReference type="EMBL" id="FXTY01000006">
    <property type="protein sequence ID" value="SMP28764.1"/>
    <property type="molecule type" value="Genomic_DNA"/>
</dbReference>
<dbReference type="PANTHER" id="PTHR30537:SF1">
    <property type="entry name" value="HTH-TYPE TRANSCRIPTIONAL REGULATOR PGRR"/>
    <property type="match status" value="1"/>
</dbReference>
<evidence type="ECO:0000256" key="1">
    <source>
        <dbReference type="ARBA" id="ARBA00009437"/>
    </source>
</evidence>
<reference evidence="6 7" key="1">
    <citation type="submission" date="2017-05" db="EMBL/GenBank/DDBJ databases">
        <authorList>
            <person name="Varghese N."/>
            <person name="Submissions S."/>
        </authorList>
    </citation>
    <scope>NUCLEOTIDE SEQUENCE [LARGE SCALE GENOMIC DNA]</scope>
    <source>
        <strain evidence="6 7">DSM 29734</strain>
    </source>
</reference>
<dbReference type="InterPro" id="IPR000847">
    <property type="entry name" value="LysR_HTH_N"/>
</dbReference>
<sequence length="294" mass="32104">MRLPLAMLEIFNAIAQAGSMRAAAQTLGIKPSTVSHQLKNLEQQLGTTLFIRTTRAVNLTEAGRALARNTEPAFYLLGDGLHQAKTAGHTATGALKLAVPEFALFLLLQKNLPDFQCEYPEIEIELSVDDAISDILETGFHAGFRLGGVVAQDMVAKPLTPPLETAVVASPKYLATHGIPKTPSDLLAHNCLRYRFHSSGLIAPWSFHGAEGPYPVDVRGNLIANSLPVTLELAKQGRGMAFGFRDYVLEDLNSGDLVEVLQNHVAPVPGIHIYFPREYRTMIPLRLLIEHLQA</sequence>
<dbReference type="Proteomes" id="UP001157961">
    <property type="component" value="Unassembled WGS sequence"/>
</dbReference>
<dbReference type="InterPro" id="IPR036390">
    <property type="entry name" value="WH_DNA-bd_sf"/>
</dbReference>
<feature type="domain" description="HTH lysR-type" evidence="5">
    <location>
        <begin position="1"/>
        <end position="60"/>
    </location>
</feature>
<evidence type="ECO:0000259" key="5">
    <source>
        <dbReference type="PROSITE" id="PS50931"/>
    </source>
</evidence>
<dbReference type="RefSeq" id="WP_283426940.1">
    <property type="nucleotide sequence ID" value="NZ_FXTY01000006.1"/>
</dbReference>
<dbReference type="InterPro" id="IPR058163">
    <property type="entry name" value="LysR-type_TF_proteobact-type"/>
</dbReference>
<dbReference type="InterPro" id="IPR005119">
    <property type="entry name" value="LysR_subst-bd"/>
</dbReference>